<dbReference type="KEGG" id="mey:TM49_10265"/>
<dbReference type="EMBL" id="CP010803">
    <property type="protein sequence ID" value="AJY45966.1"/>
    <property type="molecule type" value="Genomic_DNA"/>
</dbReference>
<reference evidence="1 2" key="1">
    <citation type="journal article" date="2015" name="Genome Announc.">
        <title>Complete genome sequence of Martelella endophytica YC6887, which has antifungal activity associated with a halophyte.</title>
        <authorList>
            <person name="Khan A."/>
            <person name="Khan H."/>
            <person name="Chung E.J."/>
            <person name="Hossain M.T."/>
            <person name="Chung Y.R."/>
        </authorList>
    </citation>
    <scope>NUCLEOTIDE SEQUENCE [LARGE SCALE GENOMIC DNA]</scope>
    <source>
        <strain evidence="1">YC6887</strain>
    </source>
</reference>
<dbReference type="OrthoDB" id="7187254at2"/>
<protein>
    <submittedName>
        <fullName evidence="1">Uncharacterized protein</fullName>
    </submittedName>
</protein>
<name>A0A0D5LPB7_MAREN</name>
<gene>
    <name evidence="1" type="ORF">TM49_10265</name>
</gene>
<dbReference type="PATRIC" id="fig|1486262.3.peg.2124"/>
<dbReference type="HOGENOM" id="CLU_1308904_0_0_5"/>
<keyword evidence="2" id="KW-1185">Reference proteome</keyword>
<dbReference type="AlphaFoldDB" id="A0A0D5LPB7"/>
<evidence type="ECO:0000313" key="2">
    <source>
        <dbReference type="Proteomes" id="UP000032611"/>
    </source>
</evidence>
<dbReference type="Proteomes" id="UP000032611">
    <property type="component" value="Chromosome"/>
</dbReference>
<dbReference type="RefSeq" id="WP_045681044.1">
    <property type="nucleotide sequence ID" value="NZ_CP010803.1"/>
</dbReference>
<organism evidence="1 2">
    <name type="scientific">Martelella endophytica</name>
    <dbReference type="NCBI Taxonomy" id="1486262"/>
    <lineage>
        <taxon>Bacteria</taxon>
        <taxon>Pseudomonadati</taxon>
        <taxon>Pseudomonadota</taxon>
        <taxon>Alphaproteobacteria</taxon>
        <taxon>Hyphomicrobiales</taxon>
        <taxon>Aurantimonadaceae</taxon>
        <taxon>Martelella</taxon>
    </lineage>
</organism>
<evidence type="ECO:0000313" key="1">
    <source>
        <dbReference type="EMBL" id="AJY45966.1"/>
    </source>
</evidence>
<proteinExistence type="predicted"/>
<dbReference type="STRING" id="1486262.TM49_10265"/>
<sequence length="210" mass="23192">MPFRIKMDIAVKSKNRKTGWLSSLRRRPLLPFLLGLTLLGIGVAAGMSFSRSGDPGGLNTLALSVDQNDDWIDDICSNYRIFGKSFQPMTDVGPEDEGAVAELVRRMTGLEMTVPSFEGTTQIFEGARIVAINRLPGVELFYRNTSGDLLSVFILARPVSEEHQLSEVQETIRDNLTVAWWQGERALFALVGPSSEADMPELAQAAYLKL</sequence>
<accession>A0A0D5LPB7</accession>